<comment type="similarity">
    <text evidence="2 7">Belongs to the group II decarboxylase family.</text>
</comment>
<proteinExistence type="inferred from homology"/>
<dbReference type="EMBL" id="JTHE03000100">
    <property type="protein sequence ID" value="MCM1984547.1"/>
    <property type="molecule type" value="Genomic_DNA"/>
</dbReference>
<dbReference type="InterPro" id="IPR002129">
    <property type="entry name" value="PyrdxlP-dep_de-COase"/>
</dbReference>
<dbReference type="GO" id="GO:0004058">
    <property type="term" value="F:aromatic-L-amino-acid decarboxylase activity"/>
    <property type="evidence" value="ECO:0007669"/>
    <property type="project" value="UniProtKB-ARBA"/>
</dbReference>
<evidence type="ECO:0000256" key="4">
    <source>
        <dbReference type="ARBA" id="ARBA00022898"/>
    </source>
</evidence>
<keyword evidence="4 6" id="KW-0663">Pyridoxal phosphate</keyword>
<dbReference type="RefSeq" id="WP_166276463.1">
    <property type="nucleotide sequence ID" value="NZ_JTHE03000100.1"/>
</dbReference>
<dbReference type="Gene3D" id="3.30.2130.10">
    <property type="entry name" value="VC0802-like"/>
    <property type="match status" value="1"/>
</dbReference>
<dbReference type="PANTHER" id="PTHR46101">
    <property type="match status" value="1"/>
</dbReference>
<dbReference type="InterPro" id="IPR015422">
    <property type="entry name" value="PyrdxlP-dep_Trfase_small"/>
</dbReference>
<evidence type="ECO:0000313" key="9">
    <source>
        <dbReference type="Proteomes" id="UP000031561"/>
    </source>
</evidence>
<sequence length="564" mass="62823">MRSHWIDNPPLSPQDSDRLDQLYQSLSRESRLFLGYPCNQVFDYRPLYRFMDFPMNNVGDPFLASNYHLNTLELEREVLEIFRQLTQAAENEVWGYVTNGGTEGNHYGLFLARELFPEGMVYYSQDAHYSIDKILRALGLKNIMIRSDEQGRMDLDDLRETLRIHRDVPPILCVTIGTTMKGAVDDVVGIRQIFSDLAITRHYIHADAALGGMIMPFIETPPPWNFAAGIDSIAISGHKMIGSPMPCGVVLARKQYVDRIAQSVEYIDTLDTTLSGSRNAITPLFLWYAFHTVGIEGFQRMVPECLAVADYAIDQLNDLDRQAWRHPYSNTVVFDRPPQTLTHRWQLACQGPLSHLITMPHVTRSQIDQFIAEMKQSTAPLLPSVTAVAPCEAHIADHGEEIILVGGTEKPLLTDISVALASAGISIEALSAAKVDQGSVIRLQVSDRDRALTLLNQTLNGGRSYGQACELGSDKAADILSLVDYQAVSDEALLVELEDQAGSLATLMKQCRDQDIVIRSVRLLWRGKQRALVEIATSEPEKLRALTVKILELGPEPTISAPAP</sequence>
<organism evidence="8 9">
    <name type="scientific">Lyngbya confervoides BDU141951</name>
    <dbReference type="NCBI Taxonomy" id="1574623"/>
    <lineage>
        <taxon>Bacteria</taxon>
        <taxon>Bacillati</taxon>
        <taxon>Cyanobacteriota</taxon>
        <taxon>Cyanophyceae</taxon>
        <taxon>Oscillatoriophycideae</taxon>
        <taxon>Oscillatoriales</taxon>
        <taxon>Microcoleaceae</taxon>
        <taxon>Lyngbya</taxon>
    </lineage>
</organism>
<dbReference type="SUPFAM" id="SSF53383">
    <property type="entry name" value="PLP-dependent transferases"/>
    <property type="match status" value="1"/>
</dbReference>
<gene>
    <name evidence="8" type="ORF">QQ91_0017120</name>
</gene>
<evidence type="ECO:0000256" key="6">
    <source>
        <dbReference type="PIRSR" id="PIRSR602129-50"/>
    </source>
</evidence>
<dbReference type="NCBIfam" id="NF002748">
    <property type="entry name" value="PRK02769.1"/>
    <property type="match status" value="1"/>
</dbReference>
<dbReference type="PANTHER" id="PTHR46101:SF2">
    <property type="entry name" value="SERINE DECARBOXYLASE"/>
    <property type="match status" value="1"/>
</dbReference>
<feature type="modified residue" description="N6-(pyridoxal phosphate)lysine" evidence="6">
    <location>
        <position position="239"/>
    </location>
</feature>
<dbReference type="Pfam" id="PF00282">
    <property type="entry name" value="Pyridoxal_deC"/>
    <property type="match status" value="1"/>
</dbReference>
<dbReference type="Gene3D" id="3.90.1150.10">
    <property type="entry name" value="Aspartate Aminotransferase, domain 1"/>
    <property type="match status" value="1"/>
</dbReference>
<dbReference type="PROSITE" id="PS00392">
    <property type="entry name" value="DDC_GAD_HDC_YDC"/>
    <property type="match status" value="1"/>
</dbReference>
<dbReference type="InterPro" id="IPR015424">
    <property type="entry name" value="PyrdxlP-dep_Trfase"/>
</dbReference>
<keyword evidence="9" id="KW-1185">Reference proteome</keyword>
<accession>A0ABD4T7J4</accession>
<dbReference type="AlphaFoldDB" id="A0ABD4T7J4"/>
<dbReference type="GO" id="GO:0004398">
    <property type="term" value="F:histidine decarboxylase activity"/>
    <property type="evidence" value="ECO:0007669"/>
    <property type="project" value="UniProtKB-EC"/>
</dbReference>
<protein>
    <submittedName>
        <fullName evidence="8">Histidine decarboxylase</fullName>
        <ecNumber evidence="8">4.1.1.22</ecNumber>
    </submittedName>
</protein>
<keyword evidence="5 7" id="KW-0456">Lyase</keyword>
<dbReference type="InterPro" id="IPR051151">
    <property type="entry name" value="Group_II_Decarboxylase"/>
</dbReference>
<dbReference type="InterPro" id="IPR015421">
    <property type="entry name" value="PyrdxlP-dep_Trfase_major"/>
</dbReference>
<name>A0ABD4T7J4_9CYAN</name>
<evidence type="ECO:0000256" key="1">
    <source>
        <dbReference type="ARBA" id="ARBA00001933"/>
    </source>
</evidence>
<evidence type="ECO:0000313" key="8">
    <source>
        <dbReference type="EMBL" id="MCM1984547.1"/>
    </source>
</evidence>
<dbReference type="Proteomes" id="UP000031561">
    <property type="component" value="Unassembled WGS sequence"/>
</dbReference>
<dbReference type="EC" id="4.1.1.22" evidence="8"/>
<evidence type="ECO:0000256" key="2">
    <source>
        <dbReference type="ARBA" id="ARBA00009533"/>
    </source>
</evidence>
<dbReference type="InterPro" id="IPR021115">
    <property type="entry name" value="Pyridoxal-P_BS"/>
</dbReference>
<evidence type="ECO:0000256" key="3">
    <source>
        <dbReference type="ARBA" id="ARBA00022793"/>
    </source>
</evidence>
<evidence type="ECO:0000256" key="7">
    <source>
        <dbReference type="RuleBase" id="RU000382"/>
    </source>
</evidence>
<dbReference type="Gene3D" id="3.40.640.10">
    <property type="entry name" value="Type I PLP-dependent aspartate aminotransferase-like (Major domain)"/>
    <property type="match status" value="1"/>
</dbReference>
<comment type="caution">
    <text evidence="8">The sequence shown here is derived from an EMBL/GenBank/DDBJ whole genome shotgun (WGS) entry which is preliminary data.</text>
</comment>
<reference evidence="8 9" key="1">
    <citation type="journal article" date="2015" name="Genome Announc.">
        <title>Draft Genome Sequence of Filamentous Marine Cyanobacterium Lyngbya confervoides Strain BDU141951.</title>
        <authorList>
            <person name="Chandrababunaidu M.M."/>
            <person name="Sen D."/>
            <person name="Tripathy S."/>
        </authorList>
    </citation>
    <scope>NUCLEOTIDE SEQUENCE [LARGE SCALE GENOMIC DNA]</scope>
    <source>
        <strain evidence="8 9">BDU141951</strain>
    </source>
</reference>
<keyword evidence="3" id="KW-0210">Decarboxylase</keyword>
<comment type="cofactor">
    <cofactor evidence="1 6 7">
        <name>pyridoxal 5'-phosphate</name>
        <dbReference type="ChEBI" id="CHEBI:597326"/>
    </cofactor>
</comment>
<evidence type="ECO:0000256" key="5">
    <source>
        <dbReference type="ARBA" id="ARBA00023239"/>
    </source>
</evidence>